<dbReference type="InterPro" id="IPR001296">
    <property type="entry name" value="Glyco_trans_1"/>
</dbReference>
<organism evidence="2">
    <name type="scientific">viral metagenome</name>
    <dbReference type="NCBI Taxonomy" id="1070528"/>
    <lineage>
        <taxon>unclassified sequences</taxon>
        <taxon>metagenomes</taxon>
        <taxon>organismal metagenomes</taxon>
    </lineage>
</organism>
<dbReference type="PANTHER" id="PTHR45947:SF3">
    <property type="entry name" value="SULFOQUINOVOSYL TRANSFERASE SQD2"/>
    <property type="match status" value="1"/>
</dbReference>
<name>A0A6C0LL98_9ZZZZ</name>
<dbReference type="AlphaFoldDB" id="A0A6C0LL98"/>
<proteinExistence type="predicted"/>
<reference evidence="2" key="1">
    <citation type="journal article" date="2020" name="Nature">
        <title>Giant virus diversity and host interactions through global metagenomics.</title>
        <authorList>
            <person name="Schulz F."/>
            <person name="Roux S."/>
            <person name="Paez-Espino D."/>
            <person name="Jungbluth S."/>
            <person name="Walsh D.A."/>
            <person name="Denef V.J."/>
            <person name="McMahon K.D."/>
            <person name="Konstantinidis K.T."/>
            <person name="Eloe-Fadrosh E.A."/>
            <person name="Kyrpides N.C."/>
            <person name="Woyke T."/>
        </authorList>
    </citation>
    <scope>NUCLEOTIDE SEQUENCE</scope>
    <source>
        <strain evidence="2">GVMAG-M-3300027963-41</strain>
    </source>
</reference>
<evidence type="ECO:0000259" key="1">
    <source>
        <dbReference type="Pfam" id="PF00534"/>
    </source>
</evidence>
<dbReference type="GO" id="GO:0016757">
    <property type="term" value="F:glycosyltransferase activity"/>
    <property type="evidence" value="ECO:0007669"/>
    <property type="project" value="InterPro"/>
</dbReference>
<evidence type="ECO:0000313" key="2">
    <source>
        <dbReference type="EMBL" id="QHU31699.1"/>
    </source>
</evidence>
<dbReference type="Pfam" id="PF00534">
    <property type="entry name" value="Glycos_transf_1"/>
    <property type="match status" value="1"/>
</dbReference>
<dbReference type="PANTHER" id="PTHR45947">
    <property type="entry name" value="SULFOQUINOVOSYL TRANSFERASE SQD2"/>
    <property type="match status" value="1"/>
</dbReference>
<accession>A0A6C0LL98</accession>
<protein>
    <recommendedName>
        <fullName evidence="1">Glycosyl transferase family 1 domain-containing protein</fullName>
    </recommendedName>
</protein>
<feature type="domain" description="Glycosyl transferase family 1" evidence="1">
    <location>
        <begin position="206"/>
        <end position="362"/>
    </location>
</feature>
<dbReference type="InterPro" id="IPR050194">
    <property type="entry name" value="Glycosyltransferase_grp1"/>
</dbReference>
<dbReference type="EMBL" id="MN740532">
    <property type="protein sequence ID" value="QHU31699.1"/>
    <property type="molecule type" value="Genomic_DNA"/>
</dbReference>
<dbReference type="Gene3D" id="3.40.50.11930">
    <property type="match status" value="1"/>
</dbReference>
<sequence length="429" mass="49616">MSNFTNLDALLAKIQPQEPQKRVRFMLVGTHTNQTTGYSKVTHNIIQELVKYPWIDIYHFAFQNFVKNQQPNRAYPPNVNVYDPYTNEKGDHLEQGFGFSQLPDYVRQVKPDFMMIYNDASIICRFLDKLQENLQPEERAYKLIIYLDQVYKIQRPEFLDRINKDTDIYFTFTNYWREILQQQGITKPIHVLRHGFEPNEFKPLNRDAMRKKHNIPQHVFLFLNLNRNTPRKRHDIVVQAFAQLVAKHPTKPLGLLAVCDAGQLGGYPIREIYMREIIRLNLIPEHHTHKLMITEHSMAWDDSVINEIYSLSDVGITAADGEGFGLCQFEAMGIGIPQVVPYIGGFRDFCIPNHNSICVQPKTELYLPLALSVIGGKGEITDPTDLALAAEEYLLDTDLREAHGKAAMETVLTYRWANEVKQLVEVLRS</sequence>
<dbReference type="SUPFAM" id="SSF53756">
    <property type="entry name" value="UDP-Glycosyltransferase/glycogen phosphorylase"/>
    <property type="match status" value="1"/>
</dbReference>
<dbReference type="CDD" id="cd03801">
    <property type="entry name" value="GT4_PimA-like"/>
    <property type="match status" value="1"/>
</dbReference>
<dbReference type="Gene3D" id="3.40.50.2000">
    <property type="entry name" value="Glycogen Phosphorylase B"/>
    <property type="match status" value="1"/>
</dbReference>